<evidence type="ECO:0000256" key="2">
    <source>
        <dbReference type="ARBA" id="ARBA00022679"/>
    </source>
</evidence>
<feature type="domain" description="tRNA/rRNA methyltransferase SpoU type" evidence="4">
    <location>
        <begin position="134"/>
        <end position="269"/>
    </location>
</feature>
<dbReference type="GO" id="GO:0003723">
    <property type="term" value="F:RNA binding"/>
    <property type="evidence" value="ECO:0007669"/>
    <property type="project" value="InterPro"/>
</dbReference>
<organism evidence="5 6">
    <name type="scientific">Candidatus Accumulibacter adjunctus</name>
    <dbReference type="NCBI Taxonomy" id="1454001"/>
    <lineage>
        <taxon>Bacteria</taxon>
        <taxon>Pseudomonadati</taxon>
        <taxon>Pseudomonadota</taxon>
        <taxon>Betaproteobacteria</taxon>
        <taxon>Candidatus Accumulibacter</taxon>
    </lineage>
</organism>
<dbReference type="EC" id="2.1.1.185" evidence="5"/>
<gene>
    <name evidence="5" type="primary">rlmB</name>
    <name evidence="5" type="ORF">AW08_02851</name>
</gene>
<dbReference type="GO" id="GO:0008173">
    <property type="term" value="F:RNA methyltransferase activity"/>
    <property type="evidence" value="ECO:0007669"/>
    <property type="project" value="InterPro"/>
</dbReference>
<dbReference type="AlphaFoldDB" id="A0A011MTB9"/>
<dbReference type="PANTHER" id="PTHR43191">
    <property type="entry name" value="RRNA METHYLTRANSFERASE 3"/>
    <property type="match status" value="1"/>
</dbReference>
<evidence type="ECO:0000259" key="4">
    <source>
        <dbReference type="Pfam" id="PF00588"/>
    </source>
</evidence>
<name>A0A011MTB9_9PROT</name>
<dbReference type="SUPFAM" id="SSF55315">
    <property type="entry name" value="L30e-like"/>
    <property type="match status" value="1"/>
</dbReference>
<dbReference type="Proteomes" id="UP000020218">
    <property type="component" value="Unassembled WGS sequence"/>
</dbReference>
<dbReference type="EMBL" id="JFAX01000018">
    <property type="protein sequence ID" value="EXI65826.1"/>
    <property type="molecule type" value="Genomic_DNA"/>
</dbReference>
<dbReference type="PANTHER" id="PTHR43191:SF2">
    <property type="entry name" value="RRNA METHYLTRANSFERASE 3, MITOCHONDRIAL"/>
    <property type="match status" value="1"/>
</dbReference>
<evidence type="ECO:0000313" key="5">
    <source>
        <dbReference type="EMBL" id="EXI65826.1"/>
    </source>
</evidence>
<dbReference type="CDD" id="cd18095">
    <property type="entry name" value="SpoU-like_rRNA-MTase"/>
    <property type="match status" value="1"/>
</dbReference>
<dbReference type="STRING" id="1454001.AW08_02851"/>
<dbReference type="InterPro" id="IPR051259">
    <property type="entry name" value="rRNA_Methyltransferase"/>
</dbReference>
<dbReference type="InterPro" id="IPR029064">
    <property type="entry name" value="Ribosomal_eL30-like_sf"/>
</dbReference>
<evidence type="ECO:0000256" key="1">
    <source>
        <dbReference type="ARBA" id="ARBA00022603"/>
    </source>
</evidence>
<sequence>MPAASAQFRAGGTPAADMKRISSRDNPHYRELKRLHASARERRRSARLLLDGLHLITAYQQRCGSPAELVVSDSGAGRREIIDHLASCPPVMPVTQLPDALWAELALVDTPSGIMAVAAWPQPPTAIDLAADAVLLDGVQDPGNVGSILRSAAAAGFHQILLSADCAQAWSPKTLRAGMGAHFQLAIHEESDLPAFLANYHGLSIATAANAPAGLFATDLAPAVAWIFGSEGQGLRAAVLAATHLQVHIPMPGACESLNVAAAAAICLFETVRRRQRTADGGR</sequence>
<evidence type="ECO:0000313" key="6">
    <source>
        <dbReference type="Proteomes" id="UP000020218"/>
    </source>
</evidence>
<dbReference type="SUPFAM" id="SSF75217">
    <property type="entry name" value="alpha/beta knot"/>
    <property type="match status" value="1"/>
</dbReference>
<dbReference type="GO" id="GO:0006396">
    <property type="term" value="P:RNA processing"/>
    <property type="evidence" value="ECO:0007669"/>
    <property type="project" value="InterPro"/>
</dbReference>
<dbReference type="PATRIC" id="fig|1454001.3.peg.2895"/>
<keyword evidence="2 5" id="KW-0808">Transferase</keyword>
<reference evidence="5" key="1">
    <citation type="submission" date="2014-02" db="EMBL/GenBank/DDBJ databases">
        <title>Expanding our view of genomic diversity in Candidatus Accumulibacter clades.</title>
        <authorList>
            <person name="Skennerton C.T."/>
            <person name="Barr J.J."/>
            <person name="Slater F.R."/>
            <person name="Bond P.L."/>
            <person name="Tyson G.W."/>
        </authorList>
    </citation>
    <scope>NUCLEOTIDE SEQUENCE [LARGE SCALE GENOMIC DNA]</scope>
</reference>
<proteinExistence type="predicted"/>
<dbReference type="Gene3D" id="3.40.1280.10">
    <property type="match status" value="1"/>
</dbReference>
<dbReference type="InterPro" id="IPR001537">
    <property type="entry name" value="SpoU_MeTrfase"/>
</dbReference>
<keyword evidence="6" id="KW-1185">Reference proteome</keyword>
<dbReference type="InterPro" id="IPR029028">
    <property type="entry name" value="Alpha/beta_knot_MTases"/>
</dbReference>
<dbReference type="Pfam" id="PF00588">
    <property type="entry name" value="SpoU_methylase"/>
    <property type="match status" value="1"/>
</dbReference>
<feature type="region of interest" description="Disordered" evidence="3">
    <location>
        <begin position="1"/>
        <end position="24"/>
    </location>
</feature>
<dbReference type="GO" id="GO:0032259">
    <property type="term" value="P:methylation"/>
    <property type="evidence" value="ECO:0007669"/>
    <property type="project" value="UniProtKB-KW"/>
</dbReference>
<keyword evidence="1 5" id="KW-0489">Methyltransferase</keyword>
<accession>A0A011MTB9</accession>
<evidence type="ECO:0000256" key="3">
    <source>
        <dbReference type="SAM" id="MobiDB-lite"/>
    </source>
</evidence>
<protein>
    <submittedName>
        <fullName evidence="5">23S rRNA (Guanosine-2'-O-)-methyltransferase RlmB</fullName>
        <ecNumber evidence="5">2.1.1.185</ecNumber>
    </submittedName>
</protein>
<dbReference type="InterPro" id="IPR029026">
    <property type="entry name" value="tRNA_m1G_MTases_N"/>
</dbReference>
<comment type="caution">
    <text evidence="5">The sequence shown here is derived from an EMBL/GenBank/DDBJ whole genome shotgun (WGS) entry which is preliminary data.</text>
</comment>
<dbReference type="Gene3D" id="3.30.1330.30">
    <property type="match status" value="1"/>
</dbReference>